<reference evidence="2 3" key="1">
    <citation type="journal article" date="2022" name="G3 (Bethesda)">
        <title>Whole-genome sequence and methylome profiling of the almond [Prunus dulcis (Mill.) D.A. Webb] cultivar 'Nonpareil'.</title>
        <authorList>
            <person name="D'Amico-Willman K.M."/>
            <person name="Ouma W.Z."/>
            <person name="Meulia T."/>
            <person name="Sideli G.M."/>
            <person name="Gradziel T.M."/>
            <person name="Fresnedo-Ramirez J."/>
        </authorList>
    </citation>
    <scope>NUCLEOTIDE SEQUENCE [LARGE SCALE GENOMIC DNA]</scope>
    <source>
        <strain evidence="2">Clone GOH B32 T37-40</strain>
    </source>
</reference>
<protein>
    <submittedName>
        <fullName evidence="2">Uncharacterized protein</fullName>
    </submittedName>
</protein>
<accession>A0AAD4UVI8</accession>
<keyword evidence="3" id="KW-1185">Reference proteome</keyword>
<evidence type="ECO:0000256" key="1">
    <source>
        <dbReference type="SAM" id="MobiDB-lite"/>
    </source>
</evidence>
<dbReference type="Proteomes" id="UP001054821">
    <property type="component" value="Chromosome 8"/>
</dbReference>
<feature type="region of interest" description="Disordered" evidence="1">
    <location>
        <begin position="56"/>
        <end position="82"/>
    </location>
</feature>
<comment type="caution">
    <text evidence="2">The sequence shown here is derived from an EMBL/GenBank/DDBJ whole genome shotgun (WGS) entry which is preliminary data.</text>
</comment>
<proteinExistence type="predicted"/>
<feature type="compositionally biased region" description="Gly residues" evidence="1">
    <location>
        <begin position="60"/>
        <end position="73"/>
    </location>
</feature>
<sequence>MATLQIDLIRPNRKLEQLERFKIHTWVYENGGRRREIGGLEVSVSSRRSFAVFGQHRSSAGGGSVGKGRGLDGGSIATGPMAGGALRRRQQALEGGGPFSREREAGWFIRSNFEIFTVMPLRLF</sequence>
<dbReference type="EMBL" id="JAJFAZ020000008">
    <property type="protein sequence ID" value="KAI5313428.1"/>
    <property type="molecule type" value="Genomic_DNA"/>
</dbReference>
<name>A0AAD4UVI8_PRUDU</name>
<evidence type="ECO:0000313" key="2">
    <source>
        <dbReference type="EMBL" id="KAI5313428.1"/>
    </source>
</evidence>
<dbReference type="AlphaFoldDB" id="A0AAD4UVI8"/>
<evidence type="ECO:0000313" key="3">
    <source>
        <dbReference type="Proteomes" id="UP001054821"/>
    </source>
</evidence>
<gene>
    <name evidence="2" type="ORF">L3X38_042602</name>
</gene>
<organism evidence="2 3">
    <name type="scientific">Prunus dulcis</name>
    <name type="common">Almond</name>
    <name type="synonym">Amygdalus dulcis</name>
    <dbReference type="NCBI Taxonomy" id="3755"/>
    <lineage>
        <taxon>Eukaryota</taxon>
        <taxon>Viridiplantae</taxon>
        <taxon>Streptophyta</taxon>
        <taxon>Embryophyta</taxon>
        <taxon>Tracheophyta</taxon>
        <taxon>Spermatophyta</taxon>
        <taxon>Magnoliopsida</taxon>
        <taxon>eudicotyledons</taxon>
        <taxon>Gunneridae</taxon>
        <taxon>Pentapetalae</taxon>
        <taxon>rosids</taxon>
        <taxon>fabids</taxon>
        <taxon>Rosales</taxon>
        <taxon>Rosaceae</taxon>
        <taxon>Amygdaloideae</taxon>
        <taxon>Amygdaleae</taxon>
        <taxon>Prunus</taxon>
    </lineage>
</organism>